<gene>
    <name evidence="1" type="ORF">HPB52_023581</name>
</gene>
<comment type="caution">
    <text evidence="1">The sequence shown here is derived from an EMBL/GenBank/DDBJ whole genome shotgun (WGS) entry which is preliminary data.</text>
</comment>
<reference evidence="1" key="2">
    <citation type="submission" date="2021-09" db="EMBL/GenBank/DDBJ databases">
        <authorList>
            <person name="Jia N."/>
            <person name="Wang J."/>
            <person name="Shi W."/>
            <person name="Du L."/>
            <person name="Sun Y."/>
            <person name="Zhan W."/>
            <person name="Jiang J."/>
            <person name="Wang Q."/>
            <person name="Zhang B."/>
            <person name="Ji P."/>
            <person name="Sakyi L.B."/>
            <person name="Cui X."/>
            <person name="Yuan T."/>
            <person name="Jiang B."/>
            <person name="Yang W."/>
            <person name="Lam T.T.-Y."/>
            <person name="Chang Q."/>
            <person name="Ding S."/>
            <person name="Wang X."/>
            <person name="Zhu J."/>
            <person name="Ruan X."/>
            <person name="Zhao L."/>
            <person name="Wei J."/>
            <person name="Que T."/>
            <person name="Du C."/>
            <person name="Cheng J."/>
            <person name="Dai P."/>
            <person name="Han X."/>
            <person name="Huang E."/>
            <person name="Gao Y."/>
            <person name="Liu J."/>
            <person name="Shao H."/>
            <person name="Ye R."/>
            <person name="Li L."/>
            <person name="Wei W."/>
            <person name="Wang X."/>
            <person name="Wang C."/>
            <person name="Huo Q."/>
            <person name="Li W."/>
            <person name="Guo W."/>
            <person name="Chen H."/>
            <person name="Chen S."/>
            <person name="Zhou L."/>
            <person name="Zhou L."/>
            <person name="Ni X."/>
            <person name="Tian J."/>
            <person name="Zhou Y."/>
            <person name="Sheng Y."/>
            <person name="Liu T."/>
            <person name="Pan Y."/>
            <person name="Xia L."/>
            <person name="Li J."/>
            <person name="Zhao F."/>
            <person name="Cao W."/>
        </authorList>
    </citation>
    <scope>NUCLEOTIDE SEQUENCE</scope>
    <source>
        <strain evidence="1">Rsan-2018</strain>
        <tissue evidence="1">Larvae</tissue>
    </source>
</reference>
<proteinExistence type="predicted"/>
<accession>A0A9D4YQX5</accession>
<reference evidence="1" key="1">
    <citation type="journal article" date="2020" name="Cell">
        <title>Large-Scale Comparative Analyses of Tick Genomes Elucidate Their Genetic Diversity and Vector Capacities.</title>
        <authorList>
            <consortium name="Tick Genome and Microbiome Consortium (TIGMIC)"/>
            <person name="Jia N."/>
            <person name="Wang J."/>
            <person name="Shi W."/>
            <person name="Du L."/>
            <person name="Sun Y."/>
            <person name="Zhan W."/>
            <person name="Jiang J.F."/>
            <person name="Wang Q."/>
            <person name="Zhang B."/>
            <person name="Ji P."/>
            <person name="Bell-Sakyi L."/>
            <person name="Cui X.M."/>
            <person name="Yuan T.T."/>
            <person name="Jiang B.G."/>
            <person name="Yang W.F."/>
            <person name="Lam T.T."/>
            <person name="Chang Q.C."/>
            <person name="Ding S.J."/>
            <person name="Wang X.J."/>
            <person name="Zhu J.G."/>
            <person name="Ruan X.D."/>
            <person name="Zhao L."/>
            <person name="Wei J.T."/>
            <person name="Ye R.Z."/>
            <person name="Que T.C."/>
            <person name="Du C.H."/>
            <person name="Zhou Y.H."/>
            <person name="Cheng J.X."/>
            <person name="Dai P.F."/>
            <person name="Guo W.B."/>
            <person name="Han X.H."/>
            <person name="Huang E.J."/>
            <person name="Li L.F."/>
            <person name="Wei W."/>
            <person name="Gao Y.C."/>
            <person name="Liu J.Z."/>
            <person name="Shao H.Z."/>
            <person name="Wang X."/>
            <person name="Wang C.C."/>
            <person name="Yang T.C."/>
            <person name="Huo Q.B."/>
            <person name="Li W."/>
            <person name="Chen H.Y."/>
            <person name="Chen S.E."/>
            <person name="Zhou L.G."/>
            <person name="Ni X.B."/>
            <person name="Tian J.H."/>
            <person name="Sheng Y."/>
            <person name="Liu T."/>
            <person name="Pan Y.S."/>
            <person name="Xia L.Y."/>
            <person name="Li J."/>
            <person name="Zhao F."/>
            <person name="Cao W.C."/>
        </authorList>
    </citation>
    <scope>NUCLEOTIDE SEQUENCE</scope>
    <source>
        <strain evidence="1">Rsan-2018</strain>
    </source>
</reference>
<keyword evidence="2" id="KW-1185">Reference proteome</keyword>
<dbReference type="AlphaFoldDB" id="A0A9D4YQX5"/>
<organism evidence="1 2">
    <name type="scientific">Rhipicephalus sanguineus</name>
    <name type="common">Brown dog tick</name>
    <name type="synonym">Ixodes sanguineus</name>
    <dbReference type="NCBI Taxonomy" id="34632"/>
    <lineage>
        <taxon>Eukaryota</taxon>
        <taxon>Metazoa</taxon>
        <taxon>Ecdysozoa</taxon>
        <taxon>Arthropoda</taxon>
        <taxon>Chelicerata</taxon>
        <taxon>Arachnida</taxon>
        <taxon>Acari</taxon>
        <taxon>Parasitiformes</taxon>
        <taxon>Ixodida</taxon>
        <taxon>Ixodoidea</taxon>
        <taxon>Ixodidae</taxon>
        <taxon>Rhipicephalinae</taxon>
        <taxon>Rhipicephalus</taxon>
        <taxon>Rhipicephalus</taxon>
    </lineage>
</organism>
<name>A0A9D4YQX5_RHISA</name>
<evidence type="ECO:0000313" key="1">
    <source>
        <dbReference type="EMBL" id="KAH7984716.1"/>
    </source>
</evidence>
<protein>
    <submittedName>
        <fullName evidence="1">Uncharacterized protein</fullName>
    </submittedName>
</protein>
<dbReference type="EMBL" id="JABSTV010001245">
    <property type="protein sequence ID" value="KAH7984716.1"/>
    <property type="molecule type" value="Genomic_DNA"/>
</dbReference>
<dbReference type="Proteomes" id="UP000821837">
    <property type="component" value="Chromosome 1"/>
</dbReference>
<sequence length="148" mass="16713">MERLRSTRAARRRHSTKIINEIGDLLASNEFDLAGHRSILQRLEKSTDELVKANEALHAEMTDDEVLADFDRVLEYEDRAAGCLGLLRHHIQELTLRSSVPSRPNGFTMKSQIAPLLLPKIVLVFSETVTRKGTGGKESFTVELFQIK</sequence>
<evidence type="ECO:0000313" key="2">
    <source>
        <dbReference type="Proteomes" id="UP000821837"/>
    </source>
</evidence>